<evidence type="ECO:0000256" key="7">
    <source>
        <dbReference type="ARBA" id="ARBA00023204"/>
    </source>
</evidence>
<dbReference type="Gene3D" id="3.40.470.10">
    <property type="entry name" value="Uracil-DNA glycosylase-like domain"/>
    <property type="match status" value="1"/>
</dbReference>
<evidence type="ECO:0000256" key="3">
    <source>
        <dbReference type="ARBA" id="ARBA00008184"/>
    </source>
</evidence>
<dbReference type="NCBIfam" id="NF003589">
    <property type="entry name" value="PRK05254.1-2"/>
    <property type="match status" value="1"/>
</dbReference>
<keyword evidence="7 8" id="KW-0234">DNA repair</keyword>
<dbReference type="InterPro" id="IPR005122">
    <property type="entry name" value="Uracil-DNA_glycosylase-like"/>
</dbReference>
<dbReference type="GeneID" id="93210694"/>
<dbReference type="NCBIfam" id="NF003592">
    <property type="entry name" value="PRK05254.1-5"/>
    <property type="match status" value="1"/>
</dbReference>
<dbReference type="SMART" id="SM00987">
    <property type="entry name" value="UreE_C"/>
    <property type="match status" value="1"/>
</dbReference>
<dbReference type="InterPro" id="IPR018085">
    <property type="entry name" value="Ura-DNA_Glyclase_AS"/>
</dbReference>
<dbReference type="EC" id="3.2.2.27" evidence="4 8"/>
<dbReference type="NCBIfam" id="TIGR00628">
    <property type="entry name" value="ung"/>
    <property type="match status" value="1"/>
</dbReference>
<dbReference type="EMBL" id="ACGK02000001">
    <property type="protein sequence ID" value="EGF23104.1"/>
    <property type="molecule type" value="Genomic_DNA"/>
</dbReference>
<accession>F1T583</accession>
<evidence type="ECO:0000256" key="9">
    <source>
        <dbReference type="PROSITE-ProRule" id="PRU10072"/>
    </source>
</evidence>
<comment type="subcellular location">
    <subcellularLocation>
        <location evidence="8">Cytoplasm</location>
    </subcellularLocation>
</comment>
<comment type="similarity">
    <text evidence="3 8 10">Belongs to the uracil-DNA glycosylase (UDG) superfamily. UNG family.</text>
</comment>
<dbReference type="OrthoDB" id="9804372at2"/>
<evidence type="ECO:0000313" key="13">
    <source>
        <dbReference type="Proteomes" id="UP000005947"/>
    </source>
</evidence>
<evidence type="ECO:0000256" key="2">
    <source>
        <dbReference type="ARBA" id="ARBA00002631"/>
    </source>
</evidence>
<comment type="catalytic activity">
    <reaction evidence="1 8 10">
        <text>Hydrolyzes single-stranded DNA or mismatched double-stranded DNA and polynucleotides, releasing free uracil.</text>
        <dbReference type="EC" id="3.2.2.27"/>
    </reaction>
</comment>
<name>F1T583_9ACTN</name>
<feature type="domain" description="Uracil-DNA glycosylase-like" evidence="11">
    <location>
        <begin position="61"/>
        <end position="231"/>
    </location>
</feature>
<dbReference type="InterPro" id="IPR002043">
    <property type="entry name" value="UDG_fam1"/>
</dbReference>
<organism evidence="12 13">
    <name type="scientific">Fannyhessea vaginae DSM 15829</name>
    <dbReference type="NCBI Taxonomy" id="525256"/>
    <lineage>
        <taxon>Bacteria</taxon>
        <taxon>Bacillati</taxon>
        <taxon>Actinomycetota</taxon>
        <taxon>Coriobacteriia</taxon>
        <taxon>Coriobacteriales</taxon>
        <taxon>Atopobiaceae</taxon>
        <taxon>Fannyhessea</taxon>
    </lineage>
</organism>
<dbReference type="SMART" id="SM00986">
    <property type="entry name" value="UDG"/>
    <property type="match status" value="1"/>
</dbReference>
<keyword evidence="5 8" id="KW-0227">DNA damage</keyword>
<evidence type="ECO:0000256" key="6">
    <source>
        <dbReference type="ARBA" id="ARBA00022801"/>
    </source>
</evidence>
<keyword evidence="12" id="KW-0326">Glycosidase</keyword>
<evidence type="ECO:0000256" key="4">
    <source>
        <dbReference type="ARBA" id="ARBA00012030"/>
    </source>
</evidence>
<dbReference type="Pfam" id="PF03167">
    <property type="entry name" value="UDG"/>
    <property type="match status" value="1"/>
</dbReference>
<dbReference type="SUPFAM" id="SSF52141">
    <property type="entry name" value="Uracil-DNA glycosylase-like"/>
    <property type="match status" value="1"/>
</dbReference>
<dbReference type="PROSITE" id="PS00130">
    <property type="entry name" value="U_DNA_GLYCOSYLASE"/>
    <property type="match status" value="1"/>
</dbReference>
<dbReference type="PANTHER" id="PTHR11264">
    <property type="entry name" value="URACIL-DNA GLYCOSYLASE"/>
    <property type="match status" value="1"/>
</dbReference>
<evidence type="ECO:0000256" key="10">
    <source>
        <dbReference type="RuleBase" id="RU003780"/>
    </source>
</evidence>
<comment type="caution">
    <text evidence="12">The sequence shown here is derived from an EMBL/GenBank/DDBJ whole genome shotgun (WGS) entry which is preliminary data.</text>
</comment>
<dbReference type="GO" id="GO:0004844">
    <property type="term" value="F:uracil DNA N-glycosylase activity"/>
    <property type="evidence" value="ECO:0007669"/>
    <property type="project" value="UniProtKB-UniRule"/>
</dbReference>
<evidence type="ECO:0000259" key="11">
    <source>
        <dbReference type="SMART" id="SM00986"/>
    </source>
</evidence>
<dbReference type="GO" id="GO:0097510">
    <property type="term" value="P:base-excision repair, AP site formation via deaminated base removal"/>
    <property type="evidence" value="ECO:0007669"/>
    <property type="project" value="TreeGrafter"/>
</dbReference>
<evidence type="ECO:0000256" key="8">
    <source>
        <dbReference type="HAMAP-Rule" id="MF_00148"/>
    </source>
</evidence>
<evidence type="ECO:0000256" key="1">
    <source>
        <dbReference type="ARBA" id="ARBA00001400"/>
    </source>
</evidence>
<dbReference type="RefSeq" id="WP_006302159.1">
    <property type="nucleotide sequence ID" value="NZ_ACGK02000001.1"/>
</dbReference>
<dbReference type="NCBIfam" id="NF003588">
    <property type="entry name" value="PRK05254.1-1"/>
    <property type="match status" value="1"/>
</dbReference>
<keyword evidence="6 8" id="KW-0378">Hydrolase</keyword>
<dbReference type="GO" id="GO:0005737">
    <property type="term" value="C:cytoplasm"/>
    <property type="evidence" value="ECO:0007669"/>
    <property type="project" value="UniProtKB-SubCell"/>
</dbReference>
<protein>
    <recommendedName>
        <fullName evidence="4 8">Uracil-DNA glycosylase</fullName>
        <shortName evidence="8">UDG</shortName>
        <ecNumber evidence="4 8">3.2.2.27</ecNumber>
    </recommendedName>
</protein>
<dbReference type="HAMAP" id="MF_00148">
    <property type="entry name" value="UDG"/>
    <property type="match status" value="1"/>
</dbReference>
<keyword evidence="13" id="KW-1185">Reference proteome</keyword>
<comment type="function">
    <text evidence="2 8 10">Excises uracil residues from the DNA which can arise as a result of misincorporation of dUMP residues by DNA polymerase or due to deamination of cytosine.</text>
</comment>
<sequence>MPVQFENAPTDSLQNSKKWFPYMSRESREQVHTMNHLITTLVEQEHKTVYPPRDKIYNALKLTPPDKVKAIIIGQDPYHEPHQANGLAFSVDAPTKIPPSLRNIFIEMHDDLGIDIPTTGDLTPWARAGVLLLNATLSVEAHKANSHQKLGWDMVTQEILRVALRFGQPKVLMCWGSFAYRITQDAMRAIQPQHVCVLRSTHPSPLSAYKGTAACPAFMGSRPFSKANAFLASQGVEPIDWRL</sequence>
<dbReference type="PANTHER" id="PTHR11264:SF0">
    <property type="entry name" value="URACIL-DNA GLYCOSYLASE"/>
    <property type="match status" value="1"/>
</dbReference>
<feature type="active site" description="Proton acceptor" evidence="8 9">
    <location>
        <position position="76"/>
    </location>
</feature>
<dbReference type="AlphaFoldDB" id="F1T583"/>
<keyword evidence="8" id="KW-0963">Cytoplasm</keyword>
<evidence type="ECO:0000313" key="12">
    <source>
        <dbReference type="EMBL" id="EGF23104.1"/>
    </source>
</evidence>
<evidence type="ECO:0000256" key="5">
    <source>
        <dbReference type="ARBA" id="ARBA00022763"/>
    </source>
</evidence>
<reference evidence="12 13" key="1">
    <citation type="submission" date="2011-02" db="EMBL/GenBank/DDBJ databases">
        <authorList>
            <person name="Muzny D."/>
            <person name="Qin X."/>
            <person name="Buhay C."/>
            <person name="Dugan-Rocha S."/>
            <person name="Ding Y."/>
            <person name="Chen G."/>
            <person name="Hawes A."/>
            <person name="Holder M."/>
            <person name="Jhangiani S."/>
            <person name="Johnson A."/>
            <person name="Khan Z."/>
            <person name="Li Z."/>
            <person name="Liu W."/>
            <person name="Liu X."/>
            <person name="Perez L."/>
            <person name="Shen H."/>
            <person name="Wang Q."/>
            <person name="Watt J."/>
            <person name="Xi L."/>
            <person name="Xin Y."/>
            <person name="Zhou J."/>
            <person name="Deng J."/>
            <person name="Jiang H."/>
            <person name="Liu Y."/>
            <person name="Qu J."/>
            <person name="Song X.-Z."/>
            <person name="Zhang L."/>
            <person name="Villasana D."/>
            <person name="Johnson A."/>
            <person name="Liu J."/>
            <person name="Liyanage D."/>
            <person name="Lorensuhewa L."/>
            <person name="Robinson T."/>
            <person name="Song A."/>
            <person name="Song B.-B."/>
            <person name="Dinh H."/>
            <person name="Thornton R."/>
            <person name="Coyle M."/>
            <person name="Francisco L."/>
            <person name="Jackson L."/>
            <person name="Javaid M."/>
            <person name="Korchina V."/>
            <person name="Kovar C."/>
            <person name="Mata R."/>
            <person name="Mathew T."/>
            <person name="Ngo R."/>
            <person name="Nguyen L."/>
            <person name="Nguyen N."/>
            <person name="Okwuonu G."/>
            <person name="Ongeri F."/>
            <person name="Pham C."/>
            <person name="Simmons D."/>
            <person name="Wilczek-Boney K."/>
            <person name="Hale W."/>
            <person name="Jakkamsetti A."/>
            <person name="Pham P."/>
            <person name="Ruth R."/>
            <person name="San Lucas F."/>
            <person name="Warren J."/>
            <person name="Zhang J."/>
            <person name="Zhao Z."/>
            <person name="Zhou C."/>
            <person name="Zhu D."/>
            <person name="Lee S."/>
            <person name="Bess C."/>
            <person name="Blankenburg K."/>
            <person name="Forbes L."/>
            <person name="Fu Q."/>
            <person name="Gubbala S."/>
            <person name="Hirani K."/>
            <person name="Jayaseelan J.C."/>
            <person name="Lara F."/>
            <person name="Munidasa M."/>
            <person name="Palculict T."/>
            <person name="Patil S."/>
            <person name="Pu L.-L."/>
            <person name="Saada N."/>
            <person name="Tang L."/>
            <person name="Weissenberger G."/>
            <person name="Zhu Y."/>
            <person name="Hemphill L."/>
            <person name="Shang Y."/>
            <person name="Youmans B."/>
            <person name="Ayvaz T."/>
            <person name="Ross M."/>
            <person name="Santibanez J."/>
            <person name="Aqrawi P."/>
            <person name="Gross S."/>
            <person name="Joshi V."/>
            <person name="Fowler G."/>
            <person name="Nazareth L."/>
            <person name="Reid J."/>
            <person name="Worley K."/>
            <person name="Petrosino J."/>
            <person name="Highlander S."/>
            <person name="Gibbs R."/>
        </authorList>
    </citation>
    <scope>NUCLEOTIDE SEQUENCE [LARGE SCALE GENOMIC DNA]</scope>
    <source>
        <strain evidence="12 13">DSM 15829</strain>
    </source>
</reference>
<dbReference type="InterPro" id="IPR036895">
    <property type="entry name" value="Uracil-DNA_glycosylase-like_sf"/>
</dbReference>
<proteinExistence type="inferred from homology"/>
<dbReference type="eggNOG" id="COG0692">
    <property type="taxonomic scope" value="Bacteria"/>
</dbReference>
<dbReference type="Proteomes" id="UP000005947">
    <property type="component" value="Unassembled WGS sequence"/>
</dbReference>
<dbReference type="CDD" id="cd10027">
    <property type="entry name" value="UDG-F1-like"/>
    <property type="match status" value="1"/>
</dbReference>
<gene>
    <name evidence="8 12" type="primary">ung</name>
    <name evidence="12" type="ORF">HMPREF0091_10051</name>
</gene>